<comment type="subunit">
    <text evidence="4">Part of the Bam complex.</text>
</comment>
<dbReference type="EMBL" id="CP113517">
    <property type="protein sequence ID" value="WAR45888.1"/>
    <property type="molecule type" value="Genomic_DNA"/>
</dbReference>
<sequence length="170" mass="18778" precursor="true">MKKAVFLLAVAALPACETIMSNLPGVYTIDIEQGNMVDQAMVDQLRPNMTKRQVLYIMGSPMLTDTFHEQRWDYLYSKQPGGEARVQKRVSLYFNGDNLVGVQGDFRPSTMPIMKESTETTIDLPKRDLETTMWEKITSLFGGDASSSAPEPAAKPADDATTEELGAPTP</sequence>
<dbReference type="Proteomes" id="UP001162780">
    <property type="component" value="Chromosome"/>
</dbReference>
<evidence type="ECO:0000256" key="2">
    <source>
        <dbReference type="ARBA" id="ARBA00023136"/>
    </source>
</evidence>
<evidence type="ECO:0000313" key="8">
    <source>
        <dbReference type="Proteomes" id="UP001162780"/>
    </source>
</evidence>
<dbReference type="InterPro" id="IPR026592">
    <property type="entry name" value="BamE"/>
</dbReference>
<dbReference type="InterPro" id="IPR007450">
    <property type="entry name" value="BamE_dom"/>
</dbReference>
<reference evidence="7" key="1">
    <citation type="submission" date="2022-11" db="EMBL/GenBank/DDBJ databases">
        <title>Methylomonas rapida sp. nov., Carotenoid-Producing Obligate Methanotrophs with High Growth Characteristics and Biotechnological Potential.</title>
        <authorList>
            <person name="Tikhonova E.N."/>
            <person name="Suleimanov R.Z."/>
            <person name="Miroshnikov K."/>
            <person name="Oshkin I.Y."/>
            <person name="Belova S.E."/>
            <person name="Danilova O.V."/>
            <person name="Ashikhmin A."/>
            <person name="Konopkin A."/>
            <person name="But S.Y."/>
            <person name="Khmelenina V.N."/>
            <person name="Kuznetsov N."/>
            <person name="Pimenov N.V."/>
            <person name="Dedysh S.N."/>
        </authorList>
    </citation>
    <scope>NUCLEOTIDE SEQUENCE</scope>
    <source>
        <strain evidence="7">MP1</strain>
    </source>
</reference>
<dbReference type="PANTHER" id="PTHR37482:SF1">
    <property type="entry name" value="OUTER MEMBRANE PROTEIN ASSEMBLY FACTOR BAME"/>
    <property type="match status" value="1"/>
</dbReference>
<dbReference type="RefSeq" id="WP_255186796.1">
    <property type="nucleotide sequence ID" value="NZ_CP113517.1"/>
</dbReference>
<feature type="chain" id="PRO_5044931853" description="Outer membrane protein assembly factor BamE" evidence="4">
    <location>
        <begin position="18"/>
        <end position="170"/>
    </location>
</feature>
<evidence type="ECO:0000256" key="1">
    <source>
        <dbReference type="ARBA" id="ARBA00022729"/>
    </source>
</evidence>
<dbReference type="Gene3D" id="3.30.1450.10">
    <property type="match status" value="1"/>
</dbReference>
<feature type="region of interest" description="Disordered" evidence="5">
    <location>
        <begin position="141"/>
        <end position="170"/>
    </location>
</feature>
<feature type="domain" description="Outer membrane protein assembly factor BamE" evidence="6">
    <location>
        <begin position="34"/>
        <end position="101"/>
    </location>
</feature>
<dbReference type="InterPro" id="IPR037873">
    <property type="entry name" value="BamE-like"/>
</dbReference>
<evidence type="ECO:0000256" key="5">
    <source>
        <dbReference type="SAM" id="MobiDB-lite"/>
    </source>
</evidence>
<evidence type="ECO:0000313" key="7">
    <source>
        <dbReference type="EMBL" id="WAR45888.1"/>
    </source>
</evidence>
<keyword evidence="2 4" id="KW-0472">Membrane</keyword>
<organism evidence="7 8">
    <name type="scientific">Methylomonas rapida</name>
    <dbReference type="NCBI Taxonomy" id="2963939"/>
    <lineage>
        <taxon>Bacteria</taxon>
        <taxon>Pseudomonadati</taxon>
        <taxon>Pseudomonadota</taxon>
        <taxon>Gammaproteobacteria</taxon>
        <taxon>Methylococcales</taxon>
        <taxon>Methylococcaceae</taxon>
        <taxon>Methylomonas</taxon>
    </lineage>
</organism>
<dbReference type="Pfam" id="PF04355">
    <property type="entry name" value="BamE"/>
    <property type="match status" value="1"/>
</dbReference>
<keyword evidence="3 4" id="KW-0998">Cell outer membrane</keyword>
<evidence type="ECO:0000256" key="3">
    <source>
        <dbReference type="ARBA" id="ARBA00023237"/>
    </source>
</evidence>
<protein>
    <recommendedName>
        <fullName evidence="4">Outer membrane protein assembly factor BamE</fullName>
    </recommendedName>
</protein>
<name>A0ABY7GN01_9GAMM</name>
<comment type="similarity">
    <text evidence="4">Belongs to the BamE family.</text>
</comment>
<keyword evidence="1 4" id="KW-0732">Signal</keyword>
<evidence type="ECO:0000259" key="6">
    <source>
        <dbReference type="Pfam" id="PF04355"/>
    </source>
</evidence>
<comment type="function">
    <text evidence="4">Part of the outer membrane protein assembly complex, which is involved in assembly and insertion of beta-barrel proteins into the outer membrane.</text>
</comment>
<comment type="subcellular location">
    <subcellularLocation>
        <location evidence="4">Cell outer membrane</location>
    </subcellularLocation>
</comment>
<feature type="signal peptide" evidence="4">
    <location>
        <begin position="1"/>
        <end position="17"/>
    </location>
</feature>
<gene>
    <name evidence="4" type="primary">bamE</name>
    <name evidence="7" type="ORF">NM686_005060</name>
</gene>
<keyword evidence="8" id="KW-1185">Reference proteome</keyword>
<dbReference type="PANTHER" id="PTHR37482">
    <property type="entry name" value="OUTER MEMBRANE PROTEIN ASSEMBLY FACTOR BAME"/>
    <property type="match status" value="1"/>
</dbReference>
<evidence type="ECO:0000256" key="4">
    <source>
        <dbReference type="HAMAP-Rule" id="MF_00925"/>
    </source>
</evidence>
<dbReference type="HAMAP" id="MF_00925">
    <property type="entry name" value="OM_assembly_BamE"/>
    <property type="match status" value="1"/>
</dbReference>
<accession>A0ABY7GN01</accession>
<proteinExistence type="inferred from homology"/>
<feature type="compositionally biased region" description="Low complexity" evidence="5">
    <location>
        <begin position="144"/>
        <end position="155"/>
    </location>
</feature>